<gene>
    <name evidence="1" type="ORF">KCG53_10810</name>
</gene>
<reference evidence="1" key="1">
    <citation type="submission" date="2021-04" db="EMBL/GenBank/DDBJ databases">
        <title>Characterizing Neisseria spp. as novel respiratory pathobionts in bronchiectasis.</title>
        <authorList>
            <person name="Li L."/>
            <person name="Mac Aogain M."/>
            <person name="Xu T."/>
            <person name="Jaggi T.K."/>
            <person name="Chan L.Y."/>
            <person name="Keir H.R."/>
            <person name="Dicker A.J."/>
            <person name="Qu J."/>
            <person name="Liu Y."/>
            <person name="Chen H.S."/>
            <person name="Koh M.S."/>
            <person name="Ong T.H."/>
            <person name="Lim A.Y.H."/>
            <person name="Abisheganaden J."/>
            <person name="Low T.B."/>
            <person name="Oliver B.G."/>
            <person name="Tan N.S."/>
            <person name="Fang M."/>
            <person name="Chalmers J.D."/>
            <person name="Chotirmall S.H."/>
        </authorList>
    </citation>
    <scope>NUCLEOTIDE SEQUENCE</scope>
    <source>
        <strain evidence="1">CG0073</strain>
    </source>
</reference>
<dbReference type="EMBL" id="CP073118">
    <property type="protein sequence ID" value="UTG75554.1"/>
    <property type="molecule type" value="Genomic_DNA"/>
</dbReference>
<evidence type="ECO:0000313" key="2">
    <source>
        <dbReference type="Proteomes" id="UP001057336"/>
    </source>
</evidence>
<name>A0A9X9I526_NEISU</name>
<dbReference type="Proteomes" id="UP001057336">
    <property type="component" value="Chromosome"/>
</dbReference>
<protein>
    <submittedName>
        <fullName evidence="1">Uncharacterized protein</fullName>
    </submittedName>
</protein>
<evidence type="ECO:0000313" key="1">
    <source>
        <dbReference type="EMBL" id="UTG75554.1"/>
    </source>
</evidence>
<sequence>MPTIIKLALIIIQIIIERIIRHRFSYWADGTPRKQHEKEKTVPTQNL</sequence>
<accession>A0A9X9I526</accession>
<organism evidence="1 2">
    <name type="scientific">Neisseria subflava</name>
    <dbReference type="NCBI Taxonomy" id="28449"/>
    <lineage>
        <taxon>Bacteria</taxon>
        <taxon>Pseudomonadati</taxon>
        <taxon>Pseudomonadota</taxon>
        <taxon>Betaproteobacteria</taxon>
        <taxon>Neisseriales</taxon>
        <taxon>Neisseriaceae</taxon>
        <taxon>Neisseria</taxon>
    </lineage>
</organism>
<dbReference type="AlphaFoldDB" id="A0A9X9I526"/>
<proteinExistence type="predicted"/>